<dbReference type="Pfam" id="PF03466">
    <property type="entry name" value="LysR_substrate"/>
    <property type="match status" value="1"/>
</dbReference>
<dbReference type="PANTHER" id="PTHR30537">
    <property type="entry name" value="HTH-TYPE TRANSCRIPTIONAL REGULATOR"/>
    <property type="match status" value="1"/>
</dbReference>
<dbReference type="PANTHER" id="PTHR30537:SF5">
    <property type="entry name" value="HTH-TYPE TRANSCRIPTIONAL ACTIVATOR TTDR-RELATED"/>
    <property type="match status" value="1"/>
</dbReference>
<dbReference type="Gene3D" id="1.10.10.10">
    <property type="entry name" value="Winged helix-like DNA-binding domain superfamily/Winged helix DNA-binding domain"/>
    <property type="match status" value="1"/>
</dbReference>
<dbReference type="Pfam" id="PF00126">
    <property type="entry name" value="HTH_1"/>
    <property type="match status" value="1"/>
</dbReference>
<keyword evidence="4" id="KW-0804">Transcription</keyword>
<dbReference type="InterPro" id="IPR058163">
    <property type="entry name" value="LysR-type_TF_proteobact-type"/>
</dbReference>
<proteinExistence type="inferred from homology"/>
<feature type="domain" description="HTH lysR-type" evidence="5">
    <location>
        <begin position="1"/>
        <end position="59"/>
    </location>
</feature>
<reference evidence="7" key="1">
    <citation type="journal article" date="2019" name="Int. J. Syst. Evol. Microbiol.">
        <title>The Global Catalogue of Microorganisms (GCM) 10K type strain sequencing project: providing services to taxonomists for standard genome sequencing and annotation.</title>
        <authorList>
            <consortium name="The Broad Institute Genomics Platform"/>
            <consortium name="The Broad Institute Genome Sequencing Center for Infectious Disease"/>
            <person name="Wu L."/>
            <person name="Ma J."/>
        </authorList>
    </citation>
    <scope>NUCLEOTIDE SEQUENCE [LARGE SCALE GENOMIC DNA]</scope>
    <source>
        <strain evidence="7">JCM 18715</strain>
    </source>
</reference>
<protein>
    <submittedName>
        <fullName evidence="6">LysR family transcriptional regulator</fullName>
    </submittedName>
</protein>
<comment type="similarity">
    <text evidence="1">Belongs to the LysR transcriptional regulatory family.</text>
</comment>
<evidence type="ECO:0000313" key="6">
    <source>
        <dbReference type="EMBL" id="GAA5158159.1"/>
    </source>
</evidence>
<name>A0ABP9Q9H8_9RHOO</name>
<dbReference type="SUPFAM" id="SSF53850">
    <property type="entry name" value="Periplasmic binding protein-like II"/>
    <property type="match status" value="1"/>
</dbReference>
<evidence type="ECO:0000259" key="5">
    <source>
        <dbReference type="PROSITE" id="PS50931"/>
    </source>
</evidence>
<dbReference type="EMBL" id="BAABLD010000002">
    <property type="protein sequence ID" value="GAA5158159.1"/>
    <property type="molecule type" value="Genomic_DNA"/>
</dbReference>
<keyword evidence="2" id="KW-0805">Transcription regulation</keyword>
<organism evidence="6 7">
    <name type="scientific">Viridibacterium curvum</name>
    <dbReference type="NCBI Taxonomy" id="1101404"/>
    <lineage>
        <taxon>Bacteria</taxon>
        <taxon>Pseudomonadati</taxon>
        <taxon>Pseudomonadota</taxon>
        <taxon>Betaproteobacteria</taxon>
        <taxon>Rhodocyclales</taxon>
        <taxon>Rhodocyclaceae</taxon>
        <taxon>Viridibacterium</taxon>
    </lineage>
</organism>
<dbReference type="InterPro" id="IPR036388">
    <property type="entry name" value="WH-like_DNA-bd_sf"/>
</dbReference>
<evidence type="ECO:0000256" key="1">
    <source>
        <dbReference type="ARBA" id="ARBA00009437"/>
    </source>
</evidence>
<keyword evidence="3" id="KW-0238">DNA-binding</keyword>
<sequence>MDRLEAMQIFCKVVELGSFAAAADRLDISTSAVSRQVAQLEAHLQARLLNRTTRRLSLTDDGRAYYERCLQLLTDLEEAEELVGNSQASLRGTLRLTAPISFGIWQLPQALADFCAMHPDVKIDLSLSDHQVDMVEAGLDMAIRIGELGTQNLVARPIGKARLMTCASPAYLARRGTPKHPADLRHHACLTYAYNADPHNWRYQGPNEQTEVVHVSGPAHGNNGIALRELAAQGLGISRAPDFVMQSAVEEGRLVEILPEWNTGLLNIYAAYPSRRHLSAKVRGFVSFLQEWLQSHCPYGKKDGFPGE</sequence>
<evidence type="ECO:0000256" key="4">
    <source>
        <dbReference type="ARBA" id="ARBA00023163"/>
    </source>
</evidence>
<dbReference type="RefSeq" id="WP_345530987.1">
    <property type="nucleotide sequence ID" value="NZ_BAABLD010000002.1"/>
</dbReference>
<dbReference type="Gene3D" id="3.40.190.290">
    <property type="match status" value="1"/>
</dbReference>
<dbReference type="CDD" id="cd08422">
    <property type="entry name" value="PBP2_CrgA_like"/>
    <property type="match status" value="1"/>
</dbReference>
<dbReference type="InterPro" id="IPR036390">
    <property type="entry name" value="WH_DNA-bd_sf"/>
</dbReference>
<evidence type="ECO:0000313" key="7">
    <source>
        <dbReference type="Proteomes" id="UP001500547"/>
    </source>
</evidence>
<dbReference type="PROSITE" id="PS50931">
    <property type="entry name" value="HTH_LYSR"/>
    <property type="match status" value="1"/>
</dbReference>
<dbReference type="InterPro" id="IPR000847">
    <property type="entry name" value="LysR_HTH_N"/>
</dbReference>
<dbReference type="Proteomes" id="UP001500547">
    <property type="component" value="Unassembled WGS sequence"/>
</dbReference>
<gene>
    <name evidence="6" type="ORF">GCM10025770_02300</name>
</gene>
<evidence type="ECO:0000256" key="3">
    <source>
        <dbReference type="ARBA" id="ARBA00023125"/>
    </source>
</evidence>
<dbReference type="SUPFAM" id="SSF46785">
    <property type="entry name" value="Winged helix' DNA-binding domain"/>
    <property type="match status" value="1"/>
</dbReference>
<keyword evidence="7" id="KW-1185">Reference proteome</keyword>
<accession>A0ABP9Q9H8</accession>
<evidence type="ECO:0000256" key="2">
    <source>
        <dbReference type="ARBA" id="ARBA00023015"/>
    </source>
</evidence>
<comment type="caution">
    <text evidence="6">The sequence shown here is derived from an EMBL/GenBank/DDBJ whole genome shotgun (WGS) entry which is preliminary data.</text>
</comment>
<dbReference type="InterPro" id="IPR005119">
    <property type="entry name" value="LysR_subst-bd"/>
</dbReference>